<proteinExistence type="inferred from homology"/>
<accession>A0AAN6FI90</accession>
<dbReference type="InterPro" id="IPR035935">
    <property type="entry name" value="TFB5-like_sf"/>
</dbReference>
<dbReference type="SMART" id="SM01395">
    <property type="entry name" value="Tbf5"/>
    <property type="match status" value="1"/>
</dbReference>
<keyword evidence="1" id="KW-0227">DNA damage</keyword>
<dbReference type="EMBL" id="JASUXU010000042">
    <property type="protein sequence ID" value="KAK0317655.1"/>
    <property type="molecule type" value="Genomic_DNA"/>
</dbReference>
<dbReference type="Pfam" id="PF06331">
    <property type="entry name" value="Tfb5"/>
    <property type="match status" value="1"/>
</dbReference>
<evidence type="ECO:0000256" key="1">
    <source>
        <dbReference type="RuleBase" id="RU368032"/>
    </source>
</evidence>
<keyword evidence="1" id="KW-0539">Nucleus</keyword>
<dbReference type="InterPro" id="IPR009400">
    <property type="entry name" value="TFIIH_TTDA/Tfb5"/>
</dbReference>
<keyword evidence="1" id="KW-0234">DNA repair</keyword>
<reference evidence="2" key="1">
    <citation type="submission" date="2021-12" db="EMBL/GenBank/DDBJ databases">
        <title>Black yeast isolated from Biological Soil Crust.</title>
        <authorList>
            <person name="Kurbessoian T."/>
        </authorList>
    </citation>
    <scope>NUCLEOTIDE SEQUENCE</scope>
    <source>
        <strain evidence="2">CCFEE 5208</strain>
    </source>
</reference>
<comment type="caution">
    <text evidence="2">The sequence shown here is derived from an EMBL/GenBank/DDBJ whole genome shotgun (WGS) entry which is preliminary data.</text>
</comment>
<evidence type="ECO:0000313" key="3">
    <source>
        <dbReference type="Proteomes" id="UP001168146"/>
    </source>
</evidence>
<comment type="function">
    <text evidence="1">In NER, TFIIH acts by opening DNA around the lesion to allow the excision of the damaged oligonucleotide and its replacement by a new DNA fragment. In transcription, TFIIH has an essential role in transcription initiation. When the pre-initiation complex (PIC) has been established, TFIIH is required for promoter opening and promoter escape.</text>
</comment>
<name>A0AAN6FI90_9PEZI</name>
<comment type="subunit">
    <text evidence="1">Component of the 7-subunit TFIIH core complex.</text>
</comment>
<comment type="subcellular location">
    <subcellularLocation>
        <location evidence="1">Nucleus</location>
    </subcellularLocation>
</comment>
<dbReference type="Proteomes" id="UP001168146">
    <property type="component" value="Unassembled WGS sequence"/>
</dbReference>
<dbReference type="GO" id="GO:0006367">
    <property type="term" value="P:transcription initiation at RNA polymerase II promoter"/>
    <property type="evidence" value="ECO:0007669"/>
    <property type="project" value="UniProtKB-UniRule"/>
</dbReference>
<gene>
    <name evidence="2" type="primary">TFB5_2</name>
    <name evidence="2" type="ORF">LTR82_011424</name>
</gene>
<dbReference type="Gene3D" id="3.30.70.1220">
    <property type="entry name" value="TFB5-like"/>
    <property type="match status" value="1"/>
</dbReference>
<sequence>MQILRRIMMLISPGILIECDESIKAMIVKIDKQHNHDFIIENIDDKHALIKADRHEELKELLKKDLKDTVREPEDSSESE</sequence>
<dbReference type="GO" id="GO:0000439">
    <property type="term" value="C:transcription factor TFIIH core complex"/>
    <property type="evidence" value="ECO:0007669"/>
    <property type="project" value="UniProtKB-UniRule"/>
</dbReference>
<dbReference type="AlphaFoldDB" id="A0AAN6FI90"/>
<protein>
    <recommendedName>
        <fullName evidence="1">General transcription and DNA repair factor IIH subunit TFB5</fullName>
    </recommendedName>
</protein>
<organism evidence="2 3">
    <name type="scientific">Friedmanniomyces endolithicus</name>
    <dbReference type="NCBI Taxonomy" id="329885"/>
    <lineage>
        <taxon>Eukaryota</taxon>
        <taxon>Fungi</taxon>
        <taxon>Dikarya</taxon>
        <taxon>Ascomycota</taxon>
        <taxon>Pezizomycotina</taxon>
        <taxon>Dothideomycetes</taxon>
        <taxon>Dothideomycetidae</taxon>
        <taxon>Mycosphaerellales</taxon>
        <taxon>Teratosphaeriaceae</taxon>
        <taxon>Friedmanniomyces</taxon>
    </lineage>
</organism>
<keyword evidence="1" id="KW-0804">Transcription</keyword>
<keyword evidence="1" id="KW-0805">Transcription regulation</keyword>
<dbReference type="GO" id="GO:0006289">
    <property type="term" value="P:nucleotide-excision repair"/>
    <property type="evidence" value="ECO:0007669"/>
    <property type="project" value="InterPro"/>
</dbReference>
<dbReference type="SUPFAM" id="SSF142897">
    <property type="entry name" value="TFB5-like"/>
    <property type="match status" value="1"/>
</dbReference>
<evidence type="ECO:0000313" key="2">
    <source>
        <dbReference type="EMBL" id="KAK0317655.1"/>
    </source>
</evidence>
<comment type="similarity">
    <text evidence="1">Belongs to the TFB5 family.</text>
</comment>